<dbReference type="Pfam" id="PF02424">
    <property type="entry name" value="ApbE"/>
    <property type="match status" value="1"/>
</dbReference>
<keyword evidence="7 18" id="KW-0808">Transferase</keyword>
<comment type="caution">
    <text evidence="21">The sequence shown here is derived from an EMBL/GenBank/DDBJ whole genome shotgun (WGS) entry which is preliminary data.</text>
</comment>
<evidence type="ECO:0000256" key="16">
    <source>
        <dbReference type="ARBA" id="ARBA00048540"/>
    </source>
</evidence>
<keyword evidence="8 18" id="KW-0479">Metal-binding</keyword>
<dbReference type="GO" id="GO:0016740">
    <property type="term" value="F:transferase activity"/>
    <property type="evidence" value="ECO:0007669"/>
    <property type="project" value="UniProtKB-UniRule"/>
</dbReference>
<evidence type="ECO:0000256" key="14">
    <source>
        <dbReference type="ARBA" id="ARBA00023288"/>
    </source>
</evidence>
<dbReference type="InterPro" id="IPR003374">
    <property type="entry name" value="ApbE-like_sf"/>
</dbReference>
<evidence type="ECO:0000256" key="7">
    <source>
        <dbReference type="ARBA" id="ARBA00022679"/>
    </source>
</evidence>
<evidence type="ECO:0000313" key="22">
    <source>
        <dbReference type="Proteomes" id="UP000322981"/>
    </source>
</evidence>
<evidence type="ECO:0000256" key="3">
    <source>
        <dbReference type="ARBA" id="ARBA00016337"/>
    </source>
</evidence>
<organism evidence="21 22">
    <name type="scientific">Thiohalocapsa marina</name>
    <dbReference type="NCBI Taxonomy" id="424902"/>
    <lineage>
        <taxon>Bacteria</taxon>
        <taxon>Pseudomonadati</taxon>
        <taxon>Pseudomonadota</taxon>
        <taxon>Gammaproteobacteria</taxon>
        <taxon>Chromatiales</taxon>
        <taxon>Chromatiaceae</taxon>
        <taxon>Thiohalocapsa</taxon>
    </lineage>
</organism>
<keyword evidence="12" id="KW-0472">Membrane</keyword>
<evidence type="ECO:0000256" key="19">
    <source>
        <dbReference type="PIRSR" id="PIRSR006268-2"/>
    </source>
</evidence>
<dbReference type="Proteomes" id="UP000322981">
    <property type="component" value="Unassembled WGS sequence"/>
</dbReference>
<comment type="similarity">
    <text evidence="1 18">Belongs to the ApbE family.</text>
</comment>
<dbReference type="EMBL" id="VWXX01000035">
    <property type="protein sequence ID" value="KAA6183261.1"/>
    <property type="molecule type" value="Genomic_DNA"/>
</dbReference>
<dbReference type="PIRSF" id="PIRSF006268">
    <property type="entry name" value="ApbE"/>
    <property type="match status" value="1"/>
</dbReference>
<dbReference type="PANTHER" id="PTHR30040">
    <property type="entry name" value="THIAMINE BIOSYNTHESIS LIPOPROTEIN APBE"/>
    <property type="match status" value="1"/>
</dbReference>
<keyword evidence="9" id="KW-0732">Signal</keyword>
<feature type="region of interest" description="Disordered" evidence="20">
    <location>
        <begin position="1"/>
        <end position="22"/>
    </location>
</feature>
<evidence type="ECO:0000256" key="4">
    <source>
        <dbReference type="ARBA" id="ARBA00022475"/>
    </source>
</evidence>
<keyword evidence="11 18" id="KW-0460">Magnesium</keyword>
<name>A0A5M8FJA6_9GAMM</name>
<dbReference type="GO" id="GO:0046872">
    <property type="term" value="F:metal ion binding"/>
    <property type="evidence" value="ECO:0007669"/>
    <property type="project" value="UniProtKB-UniRule"/>
</dbReference>
<evidence type="ECO:0000256" key="17">
    <source>
        <dbReference type="ARBA" id="ARBA00060485"/>
    </source>
</evidence>
<keyword evidence="6 18" id="KW-0285">Flavoprotein</keyword>
<evidence type="ECO:0000256" key="20">
    <source>
        <dbReference type="SAM" id="MobiDB-lite"/>
    </source>
</evidence>
<feature type="binding site" evidence="19">
    <location>
        <position position="263"/>
    </location>
    <ligand>
        <name>Mg(2+)</name>
        <dbReference type="ChEBI" id="CHEBI:18420"/>
    </ligand>
</feature>
<keyword evidence="13" id="KW-0564">Palmitate</keyword>
<dbReference type="OrthoDB" id="9778595at2"/>
<evidence type="ECO:0000256" key="13">
    <source>
        <dbReference type="ARBA" id="ARBA00023139"/>
    </source>
</evidence>
<feature type="binding site" evidence="19">
    <location>
        <position position="267"/>
    </location>
    <ligand>
        <name>Mg(2+)</name>
        <dbReference type="ChEBI" id="CHEBI:18420"/>
    </ligand>
</feature>
<sequence length="312" mass="33586">MGTTYSVQVTGPLPPPAGAEHDPEALQRRIDALLEQINAMMSTYRPDSELSRFNAAATTDWFAVSPELAQVVATAQSISRASDGAFDVTVGPLVNLWGFGPELDTDLPPSQARIDATLARTGYQLLEVRQAPPALRKAHADVYVDLSAIAKGYGVDRVAALLTELGYDNALVEIGGELRGQGVRGPARPWRIAVERPQADGPRRVFRVVQLRNLGMATSGDYRNFFELDGVNYSHTIDPATGRPVHHQLASVTVLAEQCMLADAWATALLVLGPERGLERAESLGLAALLIERQGEALSAQSTPAFDRLAPQ</sequence>
<dbReference type="AlphaFoldDB" id="A0A5M8FJA6"/>
<evidence type="ECO:0000256" key="10">
    <source>
        <dbReference type="ARBA" id="ARBA00022827"/>
    </source>
</evidence>
<keyword evidence="5" id="KW-0997">Cell inner membrane</keyword>
<protein>
    <recommendedName>
        <fullName evidence="3 18">FAD:protein FMN transferase</fullName>
        <ecNumber evidence="2 18">2.7.1.180</ecNumber>
    </recommendedName>
    <alternativeName>
        <fullName evidence="15 18">Flavin transferase</fullName>
    </alternativeName>
</protein>
<evidence type="ECO:0000256" key="1">
    <source>
        <dbReference type="ARBA" id="ARBA00008282"/>
    </source>
</evidence>
<keyword evidence="14" id="KW-0449">Lipoprotein</keyword>
<keyword evidence="4" id="KW-1003">Cell membrane</keyword>
<keyword evidence="10 18" id="KW-0274">FAD</keyword>
<evidence type="ECO:0000256" key="15">
    <source>
        <dbReference type="ARBA" id="ARBA00031306"/>
    </source>
</evidence>
<evidence type="ECO:0000256" key="18">
    <source>
        <dbReference type="PIRNR" id="PIRNR006268"/>
    </source>
</evidence>
<dbReference type="SUPFAM" id="SSF143631">
    <property type="entry name" value="ApbE-like"/>
    <property type="match status" value="1"/>
</dbReference>
<feature type="binding site" evidence="19">
    <location>
        <position position="148"/>
    </location>
    <ligand>
        <name>Mg(2+)</name>
        <dbReference type="ChEBI" id="CHEBI:18420"/>
    </ligand>
</feature>
<dbReference type="InterPro" id="IPR024932">
    <property type="entry name" value="ApbE"/>
</dbReference>
<dbReference type="GO" id="GO:0005886">
    <property type="term" value="C:plasma membrane"/>
    <property type="evidence" value="ECO:0007669"/>
    <property type="project" value="UniProtKB-SubCell"/>
</dbReference>
<evidence type="ECO:0000256" key="8">
    <source>
        <dbReference type="ARBA" id="ARBA00022723"/>
    </source>
</evidence>
<evidence type="ECO:0000256" key="11">
    <source>
        <dbReference type="ARBA" id="ARBA00022842"/>
    </source>
</evidence>
<comment type="subcellular location">
    <subcellularLocation>
        <location evidence="17">Cell inner membrane</location>
        <topology evidence="17">Lipid-anchor</topology>
        <orientation evidence="17">Periplasmic side</orientation>
    </subcellularLocation>
</comment>
<evidence type="ECO:0000256" key="5">
    <source>
        <dbReference type="ARBA" id="ARBA00022519"/>
    </source>
</evidence>
<gene>
    <name evidence="21" type="ORF">F2Q65_16265</name>
</gene>
<accession>A0A5M8FJA6</accession>
<keyword evidence="22" id="KW-1185">Reference proteome</keyword>
<comment type="cofactor">
    <cofactor evidence="19">
        <name>Mg(2+)</name>
        <dbReference type="ChEBI" id="CHEBI:18420"/>
    </cofactor>
    <cofactor evidence="19">
        <name>Mn(2+)</name>
        <dbReference type="ChEBI" id="CHEBI:29035"/>
    </cofactor>
    <text evidence="19">Magnesium. Can also use manganese.</text>
</comment>
<comment type="catalytic activity">
    <reaction evidence="16 18">
        <text>L-threonyl-[protein] + FAD = FMN-L-threonyl-[protein] + AMP + H(+)</text>
        <dbReference type="Rhea" id="RHEA:36847"/>
        <dbReference type="Rhea" id="RHEA-COMP:11060"/>
        <dbReference type="Rhea" id="RHEA-COMP:11061"/>
        <dbReference type="ChEBI" id="CHEBI:15378"/>
        <dbReference type="ChEBI" id="CHEBI:30013"/>
        <dbReference type="ChEBI" id="CHEBI:57692"/>
        <dbReference type="ChEBI" id="CHEBI:74257"/>
        <dbReference type="ChEBI" id="CHEBI:456215"/>
        <dbReference type="EC" id="2.7.1.180"/>
    </reaction>
</comment>
<evidence type="ECO:0000256" key="9">
    <source>
        <dbReference type="ARBA" id="ARBA00022729"/>
    </source>
</evidence>
<evidence type="ECO:0000256" key="12">
    <source>
        <dbReference type="ARBA" id="ARBA00023136"/>
    </source>
</evidence>
<dbReference type="EC" id="2.7.1.180" evidence="2 18"/>
<dbReference type="FunFam" id="3.10.520.10:FF:000001">
    <property type="entry name" value="FAD:protein FMN transferase"/>
    <property type="match status" value="1"/>
</dbReference>
<evidence type="ECO:0000256" key="6">
    <source>
        <dbReference type="ARBA" id="ARBA00022630"/>
    </source>
</evidence>
<evidence type="ECO:0000256" key="2">
    <source>
        <dbReference type="ARBA" id="ARBA00011955"/>
    </source>
</evidence>
<dbReference type="Gene3D" id="3.10.520.10">
    <property type="entry name" value="ApbE-like domains"/>
    <property type="match status" value="1"/>
</dbReference>
<dbReference type="PANTHER" id="PTHR30040:SF2">
    <property type="entry name" value="FAD:PROTEIN FMN TRANSFERASE"/>
    <property type="match status" value="1"/>
</dbReference>
<proteinExistence type="inferred from homology"/>
<reference evidence="21 22" key="1">
    <citation type="submission" date="2019-09" db="EMBL/GenBank/DDBJ databases">
        <title>Whole-genome sequence of the purple sulfur bacterium Thiohalocapsa marina DSM 19078.</title>
        <authorList>
            <person name="Kyndt J.A."/>
            <person name="Meyer T.E."/>
        </authorList>
    </citation>
    <scope>NUCLEOTIDE SEQUENCE [LARGE SCALE GENOMIC DNA]</scope>
    <source>
        <strain evidence="21 22">DSM 19078</strain>
    </source>
</reference>
<evidence type="ECO:0000313" key="21">
    <source>
        <dbReference type="EMBL" id="KAA6183261.1"/>
    </source>
</evidence>